<feature type="region of interest" description="Disordered" evidence="1">
    <location>
        <begin position="85"/>
        <end position="108"/>
    </location>
</feature>
<gene>
    <name evidence="2" type="ORF">AWJ07_12045</name>
</gene>
<evidence type="ECO:0000256" key="1">
    <source>
        <dbReference type="SAM" id="MobiDB-lite"/>
    </source>
</evidence>
<proteinExistence type="predicted"/>
<evidence type="ECO:0000313" key="2">
    <source>
        <dbReference type="EMBL" id="KVX02813.1"/>
    </source>
</evidence>
<accession>A0A125BET3</accession>
<dbReference type="Pfam" id="PF11342">
    <property type="entry name" value="DUF3144"/>
    <property type="match status" value="1"/>
</dbReference>
<name>A0A125BET3_SHEFR</name>
<evidence type="ECO:0008006" key="4">
    <source>
        <dbReference type="Google" id="ProtNLM"/>
    </source>
</evidence>
<dbReference type="OMA" id="FAASRFN"/>
<evidence type="ECO:0000313" key="3">
    <source>
        <dbReference type="Proteomes" id="UP000055702"/>
    </source>
</evidence>
<dbReference type="InterPro" id="IPR021490">
    <property type="entry name" value="DUF3144"/>
</dbReference>
<comment type="caution">
    <text evidence="2">The sequence shown here is derived from an EMBL/GenBank/DDBJ whole genome shotgun (WGS) entry which is preliminary data.</text>
</comment>
<dbReference type="AlphaFoldDB" id="A0A125BET3"/>
<sequence length="108" mass="11936">MSEAKPELTMYQIADQFIALANQLSQQENDIGKVGTAMRFASARFNAFEASIKSADLAAEKDHALAWFSDEFKAMLKENLEDHIANPPVAAPQQEQKSDDSVQMFKGA</sequence>
<organism evidence="2">
    <name type="scientific">Shewanella frigidimarina</name>
    <dbReference type="NCBI Taxonomy" id="56812"/>
    <lineage>
        <taxon>Bacteria</taxon>
        <taxon>Pseudomonadati</taxon>
        <taxon>Pseudomonadota</taxon>
        <taxon>Gammaproteobacteria</taxon>
        <taxon>Alteromonadales</taxon>
        <taxon>Shewanellaceae</taxon>
        <taxon>Shewanella</taxon>
    </lineage>
</organism>
<dbReference type="RefSeq" id="WP_011638536.1">
    <property type="nucleotide sequence ID" value="NZ_JBBMQR010000006.1"/>
</dbReference>
<dbReference type="GeneID" id="41838472"/>
<reference evidence="2 3" key="1">
    <citation type="submission" date="2016-01" db="EMBL/GenBank/DDBJ databases">
        <title>Draft genome of the antarctic isolate Shewanella frigidimarina Ag06-30.</title>
        <authorList>
            <person name="Parmeciano Di Noto G."/>
            <person name="Vazquez S."/>
            <person name="Mac Cormack W."/>
            <person name="Iriarte A."/>
            <person name="Quiroga C."/>
        </authorList>
    </citation>
    <scope>NUCLEOTIDE SEQUENCE [LARGE SCALE GENOMIC DNA]</scope>
    <source>
        <strain evidence="2 3">Ag06-30</strain>
    </source>
</reference>
<protein>
    <recommendedName>
        <fullName evidence="4">DUF3144 domain-containing protein</fullName>
    </recommendedName>
</protein>
<dbReference type="Gene3D" id="1.10.287.3020">
    <property type="match status" value="1"/>
</dbReference>
<dbReference type="EMBL" id="LRDC01000009">
    <property type="protein sequence ID" value="KVX02813.1"/>
    <property type="molecule type" value="Genomic_DNA"/>
</dbReference>
<dbReference type="Proteomes" id="UP000055702">
    <property type="component" value="Unassembled WGS sequence"/>
</dbReference>